<proteinExistence type="inferred from homology"/>
<dbReference type="AlphaFoldDB" id="A0A0M0KIT0"/>
<feature type="transmembrane region" description="Helical" evidence="10">
    <location>
        <begin position="7"/>
        <end position="31"/>
    </location>
</feature>
<evidence type="ECO:0000256" key="8">
    <source>
        <dbReference type="ARBA" id="ARBA00022989"/>
    </source>
</evidence>
<keyword evidence="7 10" id="KW-0283">Flagellar rotation</keyword>
<reference evidence="11" key="1">
    <citation type="submission" date="2015-08" db="EMBL/GenBank/DDBJ databases">
        <title>Complete DNA Sequence of Pseudomonas syringae pv. actinidiae, the Causal Agent of Kiwifruit Canker Disease.</title>
        <authorList>
            <person name="Rikkerink E.H.A."/>
            <person name="Fineran P.C."/>
        </authorList>
    </citation>
    <scope>NUCLEOTIDE SEQUENCE</scope>
    <source>
        <strain evidence="11">DSM 13666</strain>
    </source>
</reference>
<keyword evidence="11" id="KW-0969">Cilium</keyword>
<evidence type="ECO:0000256" key="1">
    <source>
        <dbReference type="ARBA" id="ARBA00002254"/>
    </source>
</evidence>
<keyword evidence="8 10" id="KW-1133">Transmembrane helix</keyword>
<organism evidence="11">
    <name type="scientific">Halalkalibacterium halodurans</name>
    <name type="common">Bacillus halodurans</name>
    <dbReference type="NCBI Taxonomy" id="86665"/>
    <lineage>
        <taxon>Bacteria</taxon>
        <taxon>Bacillati</taxon>
        <taxon>Bacillota</taxon>
        <taxon>Bacilli</taxon>
        <taxon>Bacillales</taxon>
        <taxon>Bacillaceae</taxon>
        <taxon>Halalkalibacterium (ex Joshi et al. 2022)</taxon>
    </lineage>
</organism>
<dbReference type="GO" id="GO:0071978">
    <property type="term" value="P:bacterial-type flagellum-dependent swarming motility"/>
    <property type="evidence" value="ECO:0007669"/>
    <property type="project" value="TreeGrafter"/>
</dbReference>
<comment type="caution">
    <text evidence="11">The sequence shown here is derived from an EMBL/GenBank/DDBJ whole genome shotgun (WGS) entry which is preliminary data.</text>
</comment>
<keyword evidence="4 10" id="KW-1003">Cell membrane</keyword>
<evidence type="ECO:0000256" key="10">
    <source>
        <dbReference type="RuleBase" id="RU364125"/>
    </source>
</evidence>
<keyword evidence="11" id="KW-0966">Cell projection</keyword>
<evidence type="ECO:0000256" key="7">
    <source>
        <dbReference type="ARBA" id="ARBA00022779"/>
    </source>
</evidence>
<evidence type="ECO:0000256" key="5">
    <source>
        <dbReference type="ARBA" id="ARBA00022500"/>
    </source>
</evidence>
<dbReference type="GO" id="GO:0009425">
    <property type="term" value="C:bacterial-type flagellum basal body"/>
    <property type="evidence" value="ECO:0007669"/>
    <property type="project" value="InterPro"/>
</dbReference>
<protein>
    <recommendedName>
        <fullName evidence="10">Flagellar protein FliL</fullName>
    </recommendedName>
</protein>
<dbReference type="NCBIfam" id="NF005826">
    <property type="entry name" value="PRK07718.1"/>
    <property type="match status" value="1"/>
</dbReference>
<keyword evidence="6 10" id="KW-0812">Transmembrane</keyword>
<comment type="similarity">
    <text evidence="3 10">Belongs to the FliL family.</text>
</comment>
<keyword evidence="11" id="KW-0282">Flagellum</keyword>
<evidence type="ECO:0000313" key="11">
    <source>
        <dbReference type="EMBL" id="KOO38771.1"/>
    </source>
</evidence>
<comment type="subcellular location">
    <subcellularLocation>
        <location evidence="2">Cell membrane</location>
        <topology evidence="2">Single-pass membrane protein</topology>
    </subcellularLocation>
</comment>
<dbReference type="GeneID" id="87597967"/>
<keyword evidence="9 10" id="KW-0472">Membrane</keyword>
<dbReference type="PATRIC" id="fig|136160.3.peg.1878"/>
<evidence type="ECO:0000256" key="9">
    <source>
        <dbReference type="ARBA" id="ARBA00023136"/>
    </source>
</evidence>
<accession>A0A0M0KIT0</accession>
<dbReference type="OMA" id="NVQFTIV"/>
<dbReference type="RefSeq" id="WP_010898600.1">
    <property type="nucleotide sequence ID" value="NZ_CP040441.1"/>
</dbReference>
<gene>
    <name evidence="11" type="primary">fliL</name>
    <name evidence="11" type="ORF">AMD02_07755</name>
</gene>
<evidence type="ECO:0000256" key="4">
    <source>
        <dbReference type="ARBA" id="ARBA00022475"/>
    </source>
</evidence>
<sequence>MFRNRLVNIMLIILIVLTLVGVAVLIFVNYFNNEDEQDREPTIDEIIAQSYETEEITTNLLSNDFVRARFLIHVDNRNALQEVQKRDFQVNNIIIRSLAGMDASQLSGADGIEKLEAQLQDDINALMQEGSVVKIYTTEWVIQ</sequence>
<dbReference type="EMBL" id="LILD01000001">
    <property type="protein sequence ID" value="KOO38771.1"/>
    <property type="molecule type" value="Genomic_DNA"/>
</dbReference>
<dbReference type="PANTHER" id="PTHR35091:SF2">
    <property type="entry name" value="FLAGELLAR PROTEIN FLIL"/>
    <property type="match status" value="1"/>
</dbReference>
<name>A0A0M0KIT0_ALKHA</name>
<dbReference type="GO" id="GO:0005886">
    <property type="term" value="C:plasma membrane"/>
    <property type="evidence" value="ECO:0007669"/>
    <property type="project" value="UniProtKB-SubCell"/>
</dbReference>
<accession>A0A4Y7X0V0</accession>
<dbReference type="GO" id="GO:0006935">
    <property type="term" value="P:chemotaxis"/>
    <property type="evidence" value="ECO:0007669"/>
    <property type="project" value="UniProtKB-KW"/>
</dbReference>
<evidence type="ECO:0000256" key="6">
    <source>
        <dbReference type="ARBA" id="ARBA00022692"/>
    </source>
</evidence>
<evidence type="ECO:0000256" key="2">
    <source>
        <dbReference type="ARBA" id="ARBA00004162"/>
    </source>
</evidence>
<dbReference type="PANTHER" id="PTHR35091">
    <property type="entry name" value="FLAGELLAR PROTEIN FLIL"/>
    <property type="match status" value="1"/>
</dbReference>
<dbReference type="InterPro" id="IPR005503">
    <property type="entry name" value="FliL"/>
</dbReference>
<evidence type="ECO:0000256" key="3">
    <source>
        <dbReference type="ARBA" id="ARBA00008281"/>
    </source>
</evidence>
<dbReference type="Pfam" id="PF03748">
    <property type="entry name" value="FliL"/>
    <property type="match status" value="1"/>
</dbReference>
<keyword evidence="5 10" id="KW-0145">Chemotaxis</keyword>
<comment type="function">
    <text evidence="1 10">Controls the rotational direction of flagella during chemotaxis.</text>
</comment>